<name>A0AAV1M126_9NEOP</name>
<dbReference type="PANTHER" id="PTHR45913">
    <property type="entry name" value="EPM2A-INTERACTING PROTEIN 1"/>
    <property type="match status" value="1"/>
</dbReference>
<comment type="caution">
    <text evidence="1">The sequence shown here is derived from an EMBL/GenBank/DDBJ whole genome shotgun (WGS) entry which is preliminary data.</text>
</comment>
<gene>
    <name evidence="1" type="ORF">PARMNEM_LOCUS20073</name>
</gene>
<organism evidence="1 2">
    <name type="scientific">Parnassius mnemosyne</name>
    <name type="common">clouded apollo</name>
    <dbReference type="NCBI Taxonomy" id="213953"/>
    <lineage>
        <taxon>Eukaryota</taxon>
        <taxon>Metazoa</taxon>
        <taxon>Ecdysozoa</taxon>
        <taxon>Arthropoda</taxon>
        <taxon>Hexapoda</taxon>
        <taxon>Insecta</taxon>
        <taxon>Pterygota</taxon>
        <taxon>Neoptera</taxon>
        <taxon>Endopterygota</taxon>
        <taxon>Lepidoptera</taxon>
        <taxon>Glossata</taxon>
        <taxon>Ditrysia</taxon>
        <taxon>Papilionoidea</taxon>
        <taxon>Papilionidae</taxon>
        <taxon>Parnassiinae</taxon>
        <taxon>Parnassini</taxon>
        <taxon>Parnassius</taxon>
        <taxon>Driopa</taxon>
    </lineage>
</organism>
<sequence length="173" mass="19593">MHPDNKDNNVAYFQDLEKKHNAQPSVSKLFSVVAKQDDDGLRASYNISLLIAQTGKPDTIGETLILPAIKEVITTVIHKPAADIIRKIPLSNSSVERLIDEMDENIEGSLCNHLKTSQFSSHLDESTLPTNEALLLSYVRFIKDEKYVKNYLLEIYRQTRKAPYHIENTGKVL</sequence>
<evidence type="ECO:0000313" key="1">
    <source>
        <dbReference type="EMBL" id="CAK1601430.1"/>
    </source>
</evidence>
<keyword evidence="2" id="KW-1185">Reference proteome</keyword>
<reference evidence="1 2" key="1">
    <citation type="submission" date="2023-11" db="EMBL/GenBank/DDBJ databases">
        <authorList>
            <person name="Hedman E."/>
            <person name="Englund M."/>
            <person name="Stromberg M."/>
            <person name="Nyberg Akerstrom W."/>
            <person name="Nylinder S."/>
            <person name="Jareborg N."/>
            <person name="Kallberg Y."/>
            <person name="Kronander E."/>
        </authorList>
    </citation>
    <scope>NUCLEOTIDE SEQUENCE [LARGE SCALE GENOMIC DNA]</scope>
</reference>
<dbReference type="Proteomes" id="UP001314205">
    <property type="component" value="Unassembled WGS sequence"/>
</dbReference>
<dbReference type="PANTHER" id="PTHR45913:SF22">
    <property type="entry name" value="SCAN BOX DOMAIN-CONTAINING PROTEIN"/>
    <property type="match status" value="1"/>
</dbReference>
<accession>A0AAV1M126</accession>
<dbReference type="AlphaFoldDB" id="A0AAV1M126"/>
<dbReference type="EMBL" id="CAVLGL010000126">
    <property type="protein sequence ID" value="CAK1601430.1"/>
    <property type="molecule type" value="Genomic_DNA"/>
</dbReference>
<evidence type="ECO:0000313" key="2">
    <source>
        <dbReference type="Proteomes" id="UP001314205"/>
    </source>
</evidence>
<protein>
    <submittedName>
        <fullName evidence="1">Uncharacterized protein</fullName>
    </submittedName>
</protein>
<proteinExistence type="predicted"/>